<keyword evidence="1" id="KW-1133">Transmembrane helix</keyword>
<evidence type="ECO:0000259" key="2">
    <source>
        <dbReference type="Pfam" id="PF04773"/>
    </source>
</evidence>
<dbReference type="Pfam" id="PF04773">
    <property type="entry name" value="FecR"/>
    <property type="match status" value="1"/>
</dbReference>
<dbReference type="Gene3D" id="2.60.120.1440">
    <property type="match status" value="1"/>
</dbReference>
<evidence type="ECO:0000259" key="3">
    <source>
        <dbReference type="Pfam" id="PF16220"/>
    </source>
</evidence>
<evidence type="ECO:0000256" key="1">
    <source>
        <dbReference type="SAM" id="Phobius"/>
    </source>
</evidence>
<protein>
    <submittedName>
        <fullName evidence="4">Sensor</fullName>
    </submittedName>
</protein>
<name>A0A512N5S7_9HYPH</name>
<gene>
    <name evidence="4" type="ORF">RSO01_15100</name>
</gene>
<evidence type="ECO:0000313" key="5">
    <source>
        <dbReference type="Proteomes" id="UP000321058"/>
    </source>
</evidence>
<reference evidence="4 5" key="1">
    <citation type="submission" date="2019-07" db="EMBL/GenBank/DDBJ databases">
        <title>Whole genome shotgun sequence of Reyranella soli NBRC 108950.</title>
        <authorList>
            <person name="Hosoyama A."/>
            <person name="Uohara A."/>
            <person name="Ohji S."/>
            <person name="Ichikawa N."/>
        </authorList>
    </citation>
    <scope>NUCLEOTIDE SEQUENCE [LARGE SCALE GENOMIC DNA]</scope>
    <source>
        <strain evidence="4 5">NBRC 108950</strain>
    </source>
</reference>
<dbReference type="OrthoDB" id="9798846at2"/>
<dbReference type="EMBL" id="BKAJ01000030">
    <property type="protein sequence ID" value="GEP54344.1"/>
    <property type="molecule type" value="Genomic_DNA"/>
</dbReference>
<dbReference type="PANTHER" id="PTHR30273">
    <property type="entry name" value="PERIPLASMIC SIGNAL SENSOR AND SIGMA FACTOR ACTIVATOR FECR-RELATED"/>
    <property type="match status" value="1"/>
</dbReference>
<dbReference type="RefSeq" id="WP_147147803.1">
    <property type="nucleotide sequence ID" value="NZ_BKAJ01000030.1"/>
</dbReference>
<organism evidence="4 5">
    <name type="scientific">Reyranella soli</name>
    <dbReference type="NCBI Taxonomy" id="1230389"/>
    <lineage>
        <taxon>Bacteria</taxon>
        <taxon>Pseudomonadati</taxon>
        <taxon>Pseudomonadota</taxon>
        <taxon>Alphaproteobacteria</taxon>
        <taxon>Hyphomicrobiales</taxon>
        <taxon>Reyranellaceae</taxon>
        <taxon>Reyranella</taxon>
    </lineage>
</organism>
<dbReference type="InterPro" id="IPR006860">
    <property type="entry name" value="FecR"/>
</dbReference>
<feature type="transmembrane region" description="Helical" evidence="1">
    <location>
        <begin position="94"/>
        <end position="116"/>
    </location>
</feature>
<keyword evidence="1" id="KW-0472">Membrane</keyword>
<keyword evidence="1" id="KW-0812">Transmembrane</keyword>
<comment type="caution">
    <text evidence="4">The sequence shown here is derived from an EMBL/GenBank/DDBJ whole genome shotgun (WGS) entry which is preliminary data.</text>
</comment>
<dbReference type="PANTHER" id="PTHR30273:SF2">
    <property type="entry name" value="PROTEIN FECR"/>
    <property type="match status" value="1"/>
</dbReference>
<dbReference type="InterPro" id="IPR032623">
    <property type="entry name" value="FecR_N"/>
</dbReference>
<feature type="domain" description="FecR N-terminal" evidence="3">
    <location>
        <begin position="16"/>
        <end position="57"/>
    </location>
</feature>
<sequence length="333" mass="35759">MTQPGDRDQIPDDISDAAQDWFLRLGAPGASAADRERFRAWCEADPRHAAAYDEVRAMWSQIDDLEPAFAPRGRPQPAPSTVSHRRGLSMRWRWGSAIAGLVAACVLIFVFAPAMMRLPTRLLADHSTAIGQQQTVALPDGSIAYLNTDTAIDVSFSERRRVVKLLHGEALFEVSKDAARPFDVLALDGKATAVGTAYAVGIADERATVTVTEGIVRVTSPDGSFDGPSTLTAGQQVSYRRGEAPQAVRTLDADAATSWRQGAIAIRNLPLADALAEIGRYHPGRIVLLGDGTRQAPVTARLSLTDIDGGIDALAATHGLTVTRITDFLLIVR</sequence>
<feature type="domain" description="FecR protein" evidence="2">
    <location>
        <begin position="125"/>
        <end position="217"/>
    </location>
</feature>
<proteinExistence type="predicted"/>
<dbReference type="InterPro" id="IPR012373">
    <property type="entry name" value="Ferrdict_sens_TM"/>
</dbReference>
<keyword evidence="5" id="KW-1185">Reference proteome</keyword>
<evidence type="ECO:0000313" key="4">
    <source>
        <dbReference type="EMBL" id="GEP54344.1"/>
    </source>
</evidence>
<dbReference type="GO" id="GO:0016989">
    <property type="term" value="F:sigma factor antagonist activity"/>
    <property type="evidence" value="ECO:0007669"/>
    <property type="project" value="TreeGrafter"/>
</dbReference>
<dbReference type="Proteomes" id="UP000321058">
    <property type="component" value="Unassembled WGS sequence"/>
</dbReference>
<dbReference type="PIRSF" id="PIRSF018266">
    <property type="entry name" value="FecR"/>
    <property type="match status" value="1"/>
</dbReference>
<dbReference type="AlphaFoldDB" id="A0A512N5S7"/>
<accession>A0A512N5S7</accession>
<dbReference type="Pfam" id="PF16220">
    <property type="entry name" value="DUF4880"/>
    <property type="match status" value="1"/>
</dbReference>